<feature type="region of interest" description="Disordered" evidence="2">
    <location>
        <begin position="496"/>
        <end position="546"/>
    </location>
</feature>
<dbReference type="PRINTS" id="PR00364">
    <property type="entry name" value="DISEASERSIST"/>
</dbReference>
<reference evidence="4" key="1">
    <citation type="submission" date="2020-08" db="EMBL/GenBank/DDBJ databases">
        <title>Plant Genome Project.</title>
        <authorList>
            <person name="Zhang R.-G."/>
        </authorList>
    </citation>
    <scope>NUCLEOTIDE SEQUENCE</scope>
    <source>
        <strain evidence="4">WSP0</strain>
        <tissue evidence="4">Leaf</tissue>
    </source>
</reference>
<dbReference type="GO" id="GO:0043531">
    <property type="term" value="F:ADP binding"/>
    <property type="evidence" value="ECO:0007669"/>
    <property type="project" value="InterPro"/>
</dbReference>
<feature type="compositionally biased region" description="Polar residues" evidence="2">
    <location>
        <begin position="427"/>
        <end position="455"/>
    </location>
</feature>
<feature type="compositionally biased region" description="Basic and acidic residues" evidence="2">
    <location>
        <begin position="498"/>
        <end position="509"/>
    </location>
</feature>
<evidence type="ECO:0000313" key="4">
    <source>
        <dbReference type="EMBL" id="KAG5561458.1"/>
    </source>
</evidence>
<dbReference type="InterPro" id="IPR002182">
    <property type="entry name" value="NB-ARC"/>
</dbReference>
<dbReference type="InterPro" id="IPR027417">
    <property type="entry name" value="P-loop_NTPase"/>
</dbReference>
<evidence type="ECO:0000313" key="5">
    <source>
        <dbReference type="Proteomes" id="UP000823749"/>
    </source>
</evidence>
<dbReference type="GO" id="GO:0006952">
    <property type="term" value="P:defense response"/>
    <property type="evidence" value="ECO:0007669"/>
    <property type="project" value="UniProtKB-KW"/>
</dbReference>
<comment type="caution">
    <text evidence="4">The sequence shown here is derived from an EMBL/GenBank/DDBJ whole genome shotgun (WGS) entry which is preliminary data.</text>
</comment>
<keyword evidence="1" id="KW-0611">Plant defense</keyword>
<accession>A0AAV6L8V2</accession>
<dbReference type="PANTHER" id="PTHR36766">
    <property type="entry name" value="PLANT BROAD-SPECTRUM MILDEW RESISTANCE PROTEIN RPW8"/>
    <property type="match status" value="1"/>
</dbReference>
<feature type="domain" description="NB-ARC" evidence="3">
    <location>
        <begin position="167"/>
        <end position="355"/>
    </location>
</feature>
<dbReference type="AlphaFoldDB" id="A0AAV6L8V2"/>
<dbReference type="Proteomes" id="UP000823749">
    <property type="component" value="Chromosome 2"/>
</dbReference>
<gene>
    <name evidence="4" type="ORF">RHGRI_004489</name>
</gene>
<name>A0AAV6L8V2_9ERIC</name>
<dbReference type="Pfam" id="PF00931">
    <property type="entry name" value="NB-ARC"/>
    <property type="match status" value="1"/>
</dbReference>
<dbReference type="PANTHER" id="PTHR36766:SF41">
    <property type="entry name" value="AAA+ ATPASE DOMAIN-CONTAINING PROTEIN"/>
    <property type="match status" value="1"/>
</dbReference>
<dbReference type="Gene3D" id="3.40.50.300">
    <property type="entry name" value="P-loop containing nucleotide triphosphate hydrolases"/>
    <property type="match status" value="1"/>
</dbReference>
<feature type="region of interest" description="Disordered" evidence="2">
    <location>
        <begin position="362"/>
        <end position="475"/>
    </location>
</feature>
<evidence type="ECO:0000256" key="2">
    <source>
        <dbReference type="SAM" id="MobiDB-lite"/>
    </source>
</evidence>
<feature type="compositionally biased region" description="Acidic residues" evidence="2">
    <location>
        <begin position="459"/>
        <end position="468"/>
    </location>
</feature>
<evidence type="ECO:0000259" key="3">
    <source>
        <dbReference type="Pfam" id="PF00931"/>
    </source>
</evidence>
<dbReference type="EMBL" id="JACTNZ010000002">
    <property type="protein sequence ID" value="KAG5561458.1"/>
    <property type="molecule type" value="Genomic_DNA"/>
</dbReference>
<sequence length="546" mass="62097">MRSSEMADENQIEEYLVEKLKKALEEVASGEKHLPARLAKLYSKFKRLETSLGGPNQKVLKPREKLYKLDNLLSEWRIHLKKKNHYSYESLCFVRNYRKELKNIAEELENTASTGGTGDLPAGNGPVSRKEVEDFRWSDRLVDENKVHGIHDKAISLQKFLVSGRENDDRRFSMIGIVGMRGVGKTTLAQVVFNKPEVKKHFLPRIWVCTSKQPEDIRDDFDHRIEIVKRMLMCLGVEEKILESARQHGLKGLLFALRLQLTGKRYLIVLDDVWCKEEMYEDFSTNFCSSLEADENKCSEKLAYGLPKGYGGAVIVTSRIEKLAIKMVGEENLHIVKPLKDPKDCWKIFKDSAGQIDEEVAEDQKAKTVENTASANGHVDQQEEDPIEVNSASANGHVDQQEKDQIEENSASANGHVEQQEKDQIEENSASANGHVDQQVQDQIEENSASANGQNSKEEEAEEEEEKDPIEREFKELKEKIIEKCAGLPLAARMMGEIARDSRESDLQRTRRVPAESPQREQQQVAENPGVPESSQSDDEQHRQED</sequence>
<organism evidence="4 5">
    <name type="scientific">Rhododendron griersonianum</name>
    <dbReference type="NCBI Taxonomy" id="479676"/>
    <lineage>
        <taxon>Eukaryota</taxon>
        <taxon>Viridiplantae</taxon>
        <taxon>Streptophyta</taxon>
        <taxon>Embryophyta</taxon>
        <taxon>Tracheophyta</taxon>
        <taxon>Spermatophyta</taxon>
        <taxon>Magnoliopsida</taxon>
        <taxon>eudicotyledons</taxon>
        <taxon>Gunneridae</taxon>
        <taxon>Pentapetalae</taxon>
        <taxon>asterids</taxon>
        <taxon>Ericales</taxon>
        <taxon>Ericaceae</taxon>
        <taxon>Ericoideae</taxon>
        <taxon>Rhodoreae</taxon>
        <taxon>Rhododendron</taxon>
    </lineage>
</organism>
<protein>
    <recommendedName>
        <fullName evidence="3">NB-ARC domain-containing protein</fullName>
    </recommendedName>
</protein>
<dbReference type="SUPFAM" id="SSF52540">
    <property type="entry name" value="P-loop containing nucleoside triphosphate hydrolases"/>
    <property type="match status" value="1"/>
</dbReference>
<proteinExistence type="predicted"/>
<evidence type="ECO:0000256" key="1">
    <source>
        <dbReference type="ARBA" id="ARBA00022821"/>
    </source>
</evidence>
<keyword evidence="5" id="KW-1185">Reference proteome</keyword>